<sequence length="75" mass="9202">MINGKLYRVKEIDHFPDYLDFEPVVDPNYFDIARDEDMDAVEHWCRQHQCGRRTGHSRFFFETADQMTMFRLRWA</sequence>
<dbReference type="EMBL" id="LR796341">
    <property type="protein sequence ID" value="CAB4137991.1"/>
    <property type="molecule type" value="Genomic_DNA"/>
</dbReference>
<accession>A0A6J5LV37</accession>
<evidence type="ECO:0000313" key="1">
    <source>
        <dbReference type="EMBL" id="CAB4137991.1"/>
    </source>
</evidence>
<gene>
    <name evidence="1" type="ORF">UFOVP328_184</name>
</gene>
<protein>
    <submittedName>
        <fullName evidence="1">Uncharacterized protein</fullName>
    </submittedName>
</protein>
<proteinExistence type="predicted"/>
<reference evidence="1" key="1">
    <citation type="submission" date="2020-04" db="EMBL/GenBank/DDBJ databases">
        <authorList>
            <person name="Chiriac C."/>
            <person name="Salcher M."/>
            <person name="Ghai R."/>
            <person name="Kavagutti S V."/>
        </authorList>
    </citation>
    <scope>NUCLEOTIDE SEQUENCE</scope>
</reference>
<organism evidence="1">
    <name type="scientific">uncultured Caudovirales phage</name>
    <dbReference type="NCBI Taxonomy" id="2100421"/>
    <lineage>
        <taxon>Viruses</taxon>
        <taxon>Duplodnaviria</taxon>
        <taxon>Heunggongvirae</taxon>
        <taxon>Uroviricota</taxon>
        <taxon>Caudoviricetes</taxon>
        <taxon>Peduoviridae</taxon>
        <taxon>Maltschvirus</taxon>
        <taxon>Maltschvirus maltsch</taxon>
    </lineage>
</organism>
<name>A0A6J5LV37_9CAUD</name>